<evidence type="ECO:0000313" key="2">
    <source>
        <dbReference type="EMBL" id="AFZ79896.1"/>
    </source>
</evidence>
<feature type="compositionally biased region" description="Basic and acidic residues" evidence="1">
    <location>
        <begin position="185"/>
        <end position="194"/>
    </location>
</feature>
<dbReference type="VEuPathDB" id="PiroplasmaDB:BEWA_027450"/>
<dbReference type="OrthoDB" id="363079at2759"/>
<dbReference type="RefSeq" id="XP_004829562.1">
    <property type="nucleotide sequence ID" value="XM_004829505.1"/>
</dbReference>
<protein>
    <recommendedName>
        <fullName evidence="4">Signal peptide containing protein</fullName>
    </recommendedName>
</protein>
<gene>
    <name evidence="2" type="ORF">BEWA_027450</name>
</gene>
<organism evidence="2 3">
    <name type="scientific">Theileria equi strain WA</name>
    <dbReference type="NCBI Taxonomy" id="1537102"/>
    <lineage>
        <taxon>Eukaryota</taxon>
        <taxon>Sar</taxon>
        <taxon>Alveolata</taxon>
        <taxon>Apicomplexa</taxon>
        <taxon>Aconoidasida</taxon>
        <taxon>Piroplasmida</taxon>
        <taxon>Theileriidae</taxon>
        <taxon>Theileria</taxon>
    </lineage>
</organism>
<dbReference type="AlphaFoldDB" id="L0AY28"/>
<dbReference type="Pfam" id="PF04385">
    <property type="entry name" value="FAINT"/>
    <property type="match status" value="2"/>
</dbReference>
<reference evidence="2 3" key="1">
    <citation type="journal article" date="2012" name="BMC Genomics">
        <title>Comparative genomic analysis and phylogenetic position of Theileria equi.</title>
        <authorList>
            <person name="Kappmeyer L.S."/>
            <person name="Thiagarajan M."/>
            <person name="Herndon D.R."/>
            <person name="Ramsay J.D."/>
            <person name="Caler E."/>
            <person name="Djikeng A."/>
            <person name="Gillespie J.J."/>
            <person name="Lau A.O."/>
            <person name="Roalson E.H."/>
            <person name="Silva J.C."/>
            <person name="Silva M.G."/>
            <person name="Suarez C.E."/>
            <person name="Ueti M.W."/>
            <person name="Nene V.M."/>
            <person name="Mealey R.H."/>
            <person name="Knowles D.P."/>
            <person name="Brayton K.A."/>
        </authorList>
    </citation>
    <scope>NUCLEOTIDE SEQUENCE [LARGE SCALE GENOMIC DNA]</scope>
    <source>
        <strain evidence="2 3">WA</strain>
    </source>
</reference>
<feature type="compositionally biased region" description="Basic and acidic residues" evidence="1">
    <location>
        <begin position="160"/>
        <end position="174"/>
    </location>
</feature>
<feature type="region of interest" description="Disordered" evidence="1">
    <location>
        <begin position="64"/>
        <end position="210"/>
    </location>
</feature>
<accession>L0AY28</accession>
<feature type="region of interest" description="Disordered" evidence="1">
    <location>
        <begin position="1"/>
        <end position="48"/>
    </location>
</feature>
<dbReference type="KEGG" id="beq:BEWA_027450"/>
<dbReference type="EMBL" id="CP001669">
    <property type="protein sequence ID" value="AFZ79896.1"/>
    <property type="molecule type" value="Genomic_DNA"/>
</dbReference>
<dbReference type="Proteomes" id="UP000031512">
    <property type="component" value="Chromosome 1"/>
</dbReference>
<dbReference type="GeneID" id="15807207"/>
<keyword evidence="3" id="KW-1185">Reference proteome</keyword>
<sequence length="448" mass="49485">MFQMPRLRPMVGSDAATVGGPKPKKVVQKKEITKERVTRETTKSLQKQQVNFVYGNPLVLAEVSYSSPFDEPPTDDHVDVPSQASPEEPSTNEDSEENEVKDNEPEEPKEEASTELRSPTTTKPATSEEFPVVAQQNQKPGEQPKVVPQDSAHKGVVHVDQQENKPEAVPEVKPQKPAANLQGSVKKEQDEAKEQQPAAKPVTLSERAKKVDSTLFDVRKSSSNGVPLLTCTPKPDIVVTELKYGGNTIWVDEDSSLSSALIYFKGDQPEVVTLQAEKDGEDSILFLHYNGEEWEHNRREHERKLCGLKGLPVPQSAGQDVTLDLANPDDSNINVDEQTFDEVLLKSYFPKKDHHISSVVENGVTLWKATGDEKCTSVQSHVKDSTVMTIGIKSGDDLEAKFFEKNGGVWKTITEEDFDKKLGEISKYRLSSSNPTTSTLAPTKPSGN</sequence>
<dbReference type="InterPro" id="IPR007480">
    <property type="entry name" value="DUF529"/>
</dbReference>
<evidence type="ECO:0000313" key="3">
    <source>
        <dbReference type="Proteomes" id="UP000031512"/>
    </source>
</evidence>
<proteinExistence type="predicted"/>
<feature type="compositionally biased region" description="Polar residues" evidence="1">
    <location>
        <begin position="115"/>
        <end position="125"/>
    </location>
</feature>
<name>L0AY28_THEEQ</name>
<evidence type="ECO:0008006" key="4">
    <source>
        <dbReference type="Google" id="ProtNLM"/>
    </source>
</evidence>
<feature type="compositionally biased region" description="Basic and acidic residues" evidence="1">
    <location>
        <begin position="28"/>
        <end position="42"/>
    </location>
</feature>
<evidence type="ECO:0000256" key="1">
    <source>
        <dbReference type="SAM" id="MobiDB-lite"/>
    </source>
</evidence>